<dbReference type="PANTHER" id="PTHR43464">
    <property type="entry name" value="METHYLTRANSFERASE"/>
    <property type="match status" value="1"/>
</dbReference>
<evidence type="ECO:0000313" key="6">
    <source>
        <dbReference type="Proteomes" id="UP000427769"/>
    </source>
</evidence>
<sequence length="219" mass="24103">MNVTTFFSRQARKPTGLFGRWIMSSIFDFGNAPLNRFVYSIMAPQAGDHILDVGCGTGKLIGRIARQTDGCVAEGIDFSASMVAIARRKNGKHIAAGKVCIHDGNVDHLQIPAGTFTKICSVNTIYFWPAPESTIKKMVQLLKPGGMLVLGYEDIAQLKKRRLDTEVFRLYSKDEVEKLVHNSESAFDVTTQSMGIGLSVFHCTVATKQKEQSDDCHAS</sequence>
<dbReference type="SUPFAM" id="SSF53335">
    <property type="entry name" value="S-adenosyl-L-methionine-dependent methyltransferases"/>
    <property type="match status" value="1"/>
</dbReference>
<evidence type="ECO:0000256" key="3">
    <source>
        <dbReference type="ARBA" id="ARBA00022691"/>
    </source>
</evidence>
<evidence type="ECO:0000256" key="2">
    <source>
        <dbReference type="ARBA" id="ARBA00022679"/>
    </source>
</evidence>
<dbReference type="CDD" id="cd02440">
    <property type="entry name" value="AdoMet_MTases"/>
    <property type="match status" value="1"/>
</dbReference>
<keyword evidence="1 5" id="KW-0489">Methyltransferase</keyword>
<feature type="domain" description="Methyltransferase" evidence="4">
    <location>
        <begin position="50"/>
        <end position="146"/>
    </location>
</feature>
<accession>A0A5K7ZHA5</accession>
<dbReference type="AlphaFoldDB" id="A0A5K7ZHA5"/>
<evidence type="ECO:0000313" key="5">
    <source>
        <dbReference type="EMBL" id="BBO79053.1"/>
    </source>
</evidence>
<dbReference type="PANTHER" id="PTHR43464:SF19">
    <property type="entry name" value="UBIQUINONE BIOSYNTHESIS O-METHYLTRANSFERASE, MITOCHONDRIAL"/>
    <property type="match status" value="1"/>
</dbReference>
<dbReference type="GO" id="GO:0032259">
    <property type="term" value="P:methylation"/>
    <property type="evidence" value="ECO:0007669"/>
    <property type="project" value="UniProtKB-KW"/>
</dbReference>
<reference evidence="5 6" key="1">
    <citation type="submission" date="2019-11" db="EMBL/GenBank/DDBJ databases">
        <title>Comparative genomics of hydrocarbon-degrading Desulfosarcina strains.</title>
        <authorList>
            <person name="Watanabe M."/>
            <person name="Kojima H."/>
            <person name="Fukui M."/>
        </authorList>
    </citation>
    <scope>NUCLEOTIDE SEQUENCE [LARGE SCALE GENOMIC DNA]</scope>
    <source>
        <strain evidence="5 6">PP31</strain>
    </source>
</reference>
<organism evidence="5 6">
    <name type="scientific">Desulfosarcina widdelii</name>
    <dbReference type="NCBI Taxonomy" id="947919"/>
    <lineage>
        <taxon>Bacteria</taxon>
        <taxon>Pseudomonadati</taxon>
        <taxon>Thermodesulfobacteriota</taxon>
        <taxon>Desulfobacteria</taxon>
        <taxon>Desulfobacterales</taxon>
        <taxon>Desulfosarcinaceae</taxon>
        <taxon>Desulfosarcina</taxon>
    </lineage>
</organism>
<evidence type="ECO:0000259" key="4">
    <source>
        <dbReference type="Pfam" id="PF13649"/>
    </source>
</evidence>
<dbReference type="InterPro" id="IPR041698">
    <property type="entry name" value="Methyltransf_25"/>
</dbReference>
<proteinExistence type="predicted"/>
<dbReference type="InterPro" id="IPR029063">
    <property type="entry name" value="SAM-dependent_MTases_sf"/>
</dbReference>
<dbReference type="EMBL" id="AP021875">
    <property type="protein sequence ID" value="BBO79053.1"/>
    <property type="molecule type" value="Genomic_DNA"/>
</dbReference>
<dbReference type="Proteomes" id="UP000427769">
    <property type="component" value="Chromosome"/>
</dbReference>
<keyword evidence="6" id="KW-1185">Reference proteome</keyword>
<name>A0A5K7ZHA5_9BACT</name>
<keyword evidence="3" id="KW-0949">S-adenosyl-L-methionine</keyword>
<dbReference type="OrthoDB" id="4571118at2"/>
<keyword evidence="2 5" id="KW-0808">Transferase</keyword>
<evidence type="ECO:0000256" key="1">
    <source>
        <dbReference type="ARBA" id="ARBA00022603"/>
    </source>
</evidence>
<dbReference type="Gene3D" id="3.40.50.150">
    <property type="entry name" value="Vaccinia Virus protein VP39"/>
    <property type="match status" value="1"/>
</dbReference>
<gene>
    <name evidence="5" type="ORF">DSCW_64700</name>
</gene>
<protein>
    <submittedName>
        <fullName evidence="5">Methyltransferase</fullName>
    </submittedName>
</protein>
<dbReference type="KEGG" id="dwd:DSCW_64700"/>
<dbReference type="GO" id="GO:0008168">
    <property type="term" value="F:methyltransferase activity"/>
    <property type="evidence" value="ECO:0007669"/>
    <property type="project" value="UniProtKB-KW"/>
</dbReference>
<dbReference type="Pfam" id="PF13649">
    <property type="entry name" value="Methyltransf_25"/>
    <property type="match status" value="1"/>
</dbReference>
<dbReference type="RefSeq" id="WP_155307620.1">
    <property type="nucleotide sequence ID" value="NZ_AP021875.1"/>
</dbReference>